<organism evidence="1">
    <name type="scientific">Rhipicephalus appendiculatus</name>
    <name type="common">Brown ear tick</name>
    <dbReference type="NCBI Taxonomy" id="34631"/>
    <lineage>
        <taxon>Eukaryota</taxon>
        <taxon>Metazoa</taxon>
        <taxon>Ecdysozoa</taxon>
        <taxon>Arthropoda</taxon>
        <taxon>Chelicerata</taxon>
        <taxon>Arachnida</taxon>
        <taxon>Acari</taxon>
        <taxon>Parasitiformes</taxon>
        <taxon>Ixodida</taxon>
        <taxon>Ixodoidea</taxon>
        <taxon>Ixodidae</taxon>
        <taxon>Rhipicephalinae</taxon>
        <taxon>Rhipicephalus</taxon>
        <taxon>Rhipicephalus</taxon>
    </lineage>
</organism>
<dbReference type="Gene3D" id="2.40.128.20">
    <property type="match status" value="1"/>
</dbReference>
<accession>A0A131YRC1</accession>
<dbReference type="EMBL" id="GEDV01007911">
    <property type="protein sequence ID" value="JAP80646.1"/>
    <property type="molecule type" value="Transcribed_RNA"/>
</dbReference>
<proteinExistence type="predicted"/>
<sequence length="225" mass="26086">MKYRIYPLYVMCTLAFFCHGNDVELRPSEQARCDKAHLVEKIIGGNSLLILSHSVYFRHDYPICVKSCLIGRRHHVYRRLISYFNKKRKVQRIHGPKIERKAYVRVLRRAIDNRTILVVDAFMGLNATDPKVSGRYDIFFANAACFVMGTHIASFSSATYMADRGQARNSACLLWRTAGAAEKDRVPCRRAFEAHCRRYHGYKFVYTRDICMTTTHTRQSMCATQ</sequence>
<name>A0A131YRC1_RHIAP</name>
<evidence type="ECO:0000313" key="1">
    <source>
        <dbReference type="EMBL" id="JAP80646.1"/>
    </source>
</evidence>
<protein>
    <submittedName>
        <fullName evidence="1">Lipocalin</fullName>
    </submittedName>
</protein>
<dbReference type="InterPro" id="IPR012674">
    <property type="entry name" value="Calycin"/>
</dbReference>
<dbReference type="AlphaFoldDB" id="A0A131YRC1"/>
<reference evidence="1" key="1">
    <citation type="journal article" date="2016" name="Ticks Tick Borne Dis.">
        <title>De novo assembly and annotation of the salivary gland transcriptome of Rhipicephalus appendiculatus male and female ticks during blood feeding.</title>
        <authorList>
            <person name="de Castro M.H."/>
            <person name="de Klerk D."/>
            <person name="Pienaar R."/>
            <person name="Latif A.A."/>
            <person name="Rees D.J."/>
            <person name="Mans B.J."/>
        </authorList>
    </citation>
    <scope>NUCLEOTIDE SEQUENCE</scope>
    <source>
        <tissue evidence="1">Salivary glands</tissue>
    </source>
</reference>